<dbReference type="PANTHER" id="PTHR43163:SF6">
    <property type="entry name" value="DIPEPTIDE TRANSPORT SYSTEM PERMEASE PROTEIN DPPB-RELATED"/>
    <property type="match status" value="1"/>
</dbReference>
<keyword evidence="10" id="KW-1185">Reference proteome</keyword>
<reference evidence="9 10" key="1">
    <citation type="submission" date="2023-06" db="EMBL/GenBank/DDBJ databases">
        <authorList>
            <person name="Oyuntsetseg B."/>
            <person name="Kim S.B."/>
        </authorList>
    </citation>
    <scope>NUCLEOTIDE SEQUENCE [LARGE SCALE GENOMIC DNA]</scope>
    <source>
        <strain evidence="9 10">2-15</strain>
    </source>
</reference>
<evidence type="ECO:0000256" key="5">
    <source>
        <dbReference type="ARBA" id="ARBA00022989"/>
    </source>
</evidence>
<evidence type="ECO:0000313" key="10">
    <source>
        <dbReference type="Proteomes" id="UP001236014"/>
    </source>
</evidence>
<keyword evidence="4 7" id="KW-0812">Transmembrane</keyword>
<name>A0A9Y2MVD5_9PSEU</name>
<sequence length="317" mass="33457">MLRYALRRTPSMLLTLFLASVAIFGLTRLVPGSTVTAIAGSNATPATIQAITRDLGLDRPLPEQYWRWLHGLLTGDLQRSAVLDQPIGQLIARGLGATVELTVAAAVLAALLAFALGVLGATSRRAFVRGAARSVMTFALAVPPYVSGTALIVVFGVLLPVFPVGGRISPLQDPELGWQYLVLPALCLALPVSAVLGRFLADGLDQAFTEDFTRTATALGVRRARLITVHALPNALPPVLTVAGIQLGNLLAGSAIVEALFAWPGVGQLLIQAITNHDYLLVQDLLLIAVTAFLVLQLLTDLGQAGLDQRTRLGGRS</sequence>
<dbReference type="EMBL" id="CP127294">
    <property type="protein sequence ID" value="WIX76779.1"/>
    <property type="molecule type" value="Genomic_DNA"/>
</dbReference>
<dbReference type="InterPro" id="IPR035906">
    <property type="entry name" value="MetI-like_sf"/>
</dbReference>
<accession>A0A9Y2MVD5</accession>
<dbReference type="CDD" id="cd06261">
    <property type="entry name" value="TM_PBP2"/>
    <property type="match status" value="1"/>
</dbReference>
<feature type="transmembrane region" description="Helical" evidence="7">
    <location>
        <begin position="103"/>
        <end position="123"/>
    </location>
</feature>
<dbReference type="Proteomes" id="UP001236014">
    <property type="component" value="Chromosome"/>
</dbReference>
<evidence type="ECO:0000256" key="4">
    <source>
        <dbReference type="ARBA" id="ARBA00022692"/>
    </source>
</evidence>
<feature type="transmembrane region" description="Helical" evidence="7">
    <location>
        <begin position="279"/>
        <end position="299"/>
    </location>
</feature>
<evidence type="ECO:0000259" key="8">
    <source>
        <dbReference type="PROSITE" id="PS50928"/>
    </source>
</evidence>
<dbReference type="AlphaFoldDB" id="A0A9Y2MVD5"/>
<feature type="transmembrane region" description="Helical" evidence="7">
    <location>
        <begin position="178"/>
        <end position="201"/>
    </location>
</feature>
<dbReference type="KEGG" id="acab:QRX50_35875"/>
<dbReference type="Gene3D" id="1.10.3720.10">
    <property type="entry name" value="MetI-like"/>
    <property type="match status" value="1"/>
</dbReference>
<dbReference type="RefSeq" id="WP_285967527.1">
    <property type="nucleotide sequence ID" value="NZ_CP127294.1"/>
</dbReference>
<dbReference type="PROSITE" id="PS50928">
    <property type="entry name" value="ABC_TM1"/>
    <property type="match status" value="1"/>
</dbReference>
<evidence type="ECO:0000256" key="3">
    <source>
        <dbReference type="ARBA" id="ARBA00022475"/>
    </source>
</evidence>
<evidence type="ECO:0000256" key="7">
    <source>
        <dbReference type="RuleBase" id="RU363032"/>
    </source>
</evidence>
<feature type="domain" description="ABC transmembrane type-1" evidence="8">
    <location>
        <begin position="95"/>
        <end position="300"/>
    </location>
</feature>
<evidence type="ECO:0000256" key="1">
    <source>
        <dbReference type="ARBA" id="ARBA00004651"/>
    </source>
</evidence>
<feature type="transmembrane region" description="Helical" evidence="7">
    <location>
        <begin position="135"/>
        <end position="158"/>
    </location>
</feature>
<comment type="similarity">
    <text evidence="7">Belongs to the binding-protein-dependent transport system permease family.</text>
</comment>
<dbReference type="Pfam" id="PF19300">
    <property type="entry name" value="BPD_transp_1_N"/>
    <property type="match status" value="1"/>
</dbReference>
<proteinExistence type="inferred from homology"/>
<keyword evidence="2 7" id="KW-0813">Transport</keyword>
<evidence type="ECO:0000256" key="2">
    <source>
        <dbReference type="ARBA" id="ARBA00022448"/>
    </source>
</evidence>
<keyword evidence="3" id="KW-1003">Cell membrane</keyword>
<keyword evidence="6 7" id="KW-0472">Membrane</keyword>
<evidence type="ECO:0000256" key="6">
    <source>
        <dbReference type="ARBA" id="ARBA00023136"/>
    </source>
</evidence>
<gene>
    <name evidence="9" type="ORF">QRX50_35875</name>
</gene>
<dbReference type="SUPFAM" id="SSF161098">
    <property type="entry name" value="MetI-like"/>
    <property type="match status" value="1"/>
</dbReference>
<keyword evidence="5 7" id="KW-1133">Transmembrane helix</keyword>
<comment type="subcellular location">
    <subcellularLocation>
        <location evidence="1 7">Cell membrane</location>
        <topology evidence="1 7">Multi-pass membrane protein</topology>
    </subcellularLocation>
</comment>
<protein>
    <submittedName>
        <fullName evidence="9">ABC transporter permease</fullName>
    </submittedName>
</protein>
<dbReference type="InterPro" id="IPR045621">
    <property type="entry name" value="BPD_transp_1_N"/>
</dbReference>
<organism evidence="9 10">
    <name type="scientific">Amycolatopsis carbonis</name>
    <dbReference type="NCBI Taxonomy" id="715471"/>
    <lineage>
        <taxon>Bacteria</taxon>
        <taxon>Bacillati</taxon>
        <taxon>Actinomycetota</taxon>
        <taxon>Actinomycetes</taxon>
        <taxon>Pseudonocardiales</taxon>
        <taxon>Pseudonocardiaceae</taxon>
        <taxon>Amycolatopsis</taxon>
    </lineage>
</organism>
<evidence type="ECO:0000313" key="9">
    <source>
        <dbReference type="EMBL" id="WIX76779.1"/>
    </source>
</evidence>
<dbReference type="Pfam" id="PF00528">
    <property type="entry name" value="BPD_transp_1"/>
    <property type="match status" value="1"/>
</dbReference>
<dbReference type="InterPro" id="IPR000515">
    <property type="entry name" value="MetI-like"/>
</dbReference>
<dbReference type="GO" id="GO:0055085">
    <property type="term" value="P:transmembrane transport"/>
    <property type="evidence" value="ECO:0007669"/>
    <property type="project" value="InterPro"/>
</dbReference>
<dbReference type="GO" id="GO:0005886">
    <property type="term" value="C:plasma membrane"/>
    <property type="evidence" value="ECO:0007669"/>
    <property type="project" value="UniProtKB-SubCell"/>
</dbReference>
<dbReference type="PANTHER" id="PTHR43163">
    <property type="entry name" value="DIPEPTIDE TRANSPORT SYSTEM PERMEASE PROTEIN DPPB-RELATED"/>
    <property type="match status" value="1"/>
</dbReference>